<evidence type="ECO:0000256" key="1">
    <source>
        <dbReference type="SAM" id="Phobius"/>
    </source>
</evidence>
<keyword evidence="1" id="KW-0472">Membrane</keyword>
<protein>
    <submittedName>
        <fullName evidence="4">MCE family protein</fullName>
    </submittedName>
</protein>
<organism evidence="4 5">
    <name type="scientific">Actinomadura graeca</name>
    <dbReference type="NCBI Taxonomy" id="2750812"/>
    <lineage>
        <taxon>Bacteria</taxon>
        <taxon>Bacillati</taxon>
        <taxon>Actinomycetota</taxon>
        <taxon>Actinomycetes</taxon>
        <taxon>Streptosporangiales</taxon>
        <taxon>Thermomonosporaceae</taxon>
        <taxon>Actinomadura</taxon>
    </lineage>
</organism>
<gene>
    <name evidence="4" type="ORF">AGRA3207_002535</name>
</gene>
<proteinExistence type="predicted"/>
<evidence type="ECO:0000313" key="5">
    <source>
        <dbReference type="Proteomes" id="UP001049518"/>
    </source>
</evidence>
<keyword evidence="5" id="KW-1185">Reference proteome</keyword>
<evidence type="ECO:0000313" key="4">
    <source>
        <dbReference type="EMBL" id="QXJ21660.1"/>
    </source>
</evidence>
<dbReference type="Pfam" id="PF11887">
    <property type="entry name" value="Mce4_CUP1"/>
    <property type="match status" value="1"/>
</dbReference>
<evidence type="ECO:0000259" key="3">
    <source>
        <dbReference type="Pfam" id="PF11887"/>
    </source>
</evidence>
<reference evidence="4" key="1">
    <citation type="submission" date="2020-07" db="EMBL/GenBank/DDBJ databases">
        <authorList>
            <person name="Tarantini F.S."/>
            <person name="Hong K.W."/>
            <person name="Chan K.G."/>
        </authorList>
    </citation>
    <scope>NUCLEOTIDE SEQUENCE</scope>
    <source>
        <strain evidence="4">32-07</strain>
    </source>
</reference>
<dbReference type="EMBL" id="CP059572">
    <property type="protein sequence ID" value="QXJ21660.1"/>
    <property type="molecule type" value="Genomic_DNA"/>
</dbReference>
<evidence type="ECO:0000259" key="2">
    <source>
        <dbReference type="Pfam" id="PF02470"/>
    </source>
</evidence>
<dbReference type="InterPro" id="IPR052336">
    <property type="entry name" value="MlaD_Phospholipid_Transporter"/>
</dbReference>
<dbReference type="PANTHER" id="PTHR33371:SF16">
    <property type="entry name" value="MCE-FAMILY PROTEIN MCE3F"/>
    <property type="match status" value="1"/>
</dbReference>
<dbReference type="InterPro" id="IPR024516">
    <property type="entry name" value="Mce_C"/>
</dbReference>
<sequence length="343" mass="35804">MSDETISARARLLFGLAGTGVIAAAAALVAVGAAPSHPGSTHYDATFGRAGQGLDPGRSDVKIRGIAVGAVDALRLGRDGRVTVRFRLDRGVRIPGTTVATIEPVSVFGPKDLALDLGEDEATGPFLRDGGHVARTRDPREPSDAAWPAYRLTRAIDPDDVATVLRVFAAGLSGQGPALRRTVDNGAVVVDATWRDRQAIRALLDDINGLSGTLADRGGTLTRLTADFNRLSAVITARPDQVGRLLDRSAELGERVGGTLRREGADLGRIIDGAGDAAAVLNGRRRDIPVLLDGLNGFFALLARIIRVSGPEGTLIAQVVSTLPLGLCEIFVDVCPSPPGGPR</sequence>
<dbReference type="Pfam" id="PF02470">
    <property type="entry name" value="MlaD"/>
    <property type="match status" value="1"/>
</dbReference>
<accession>A0ABX8QSG8</accession>
<name>A0ABX8QSG8_9ACTN</name>
<keyword evidence="1" id="KW-1133">Transmembrane helix</keyword>
<dbReference type="PANTHER" id="PTHR33371">
    <property type="entry name" value="INTERMEMBRANE PHOSPHOLIPID TRANSPORT SYSTEM BINDING PROTEIN MLAD-RELATED"/>
    <property type="match status" value="1"/>
</dbReference>
<dbReference type="InterPro" id="IPR003399">
    <property type="entry name" value="Mce/MlaD"/>
</dbReference>
<dbReference type="NCBIfam" id="TIGR00996">
    <property type="entry name" value="Mtu_fam_mce"/>
    <property type="match status" value="1"/>
</dbReference>
<keyword evidence="1" id="KW-0812">Transmembrane</keyword>
<dbReference type="Proteomes" id="UP001049518">
    <property type="component" value="Chromosome"/>
</dbReference>
<dbReference type="InterPro" id="IPR005693">
    <property type="entry name" value="Mce"/>
</dbReference>
<feature type="transmembrane region" description="Helical" evidence="1">
    <location>
        <begin position="12"/>
        <end position="34"/>
    </location>
</feature>
<feature type="domain" description="Mce/MlaD" evidence="2">
    <location>
        <begin position="41"/>
        <end position="116"/>
    </location>
</feature>
<feature type="domain" description="Mammalian cell entry C-terminal" evidence="3">
    <location>
        <begin position="151"/>
        <end position="299"/>
    </location>
</feature>
<dbReference type="RefSeq" id="WP_231334827.1">
    <property type="nucleotide sequence ID" value="NZ_CP059572.1"/>
</dbReference>